<evidence type="ECO:0008006" key="5">
    <source>
        <dbReference type="Google" id="ProtNLM"/>
    </source>
</evidence>
<evidence type="ECO:0000256" key="1">
    <source>
        <dbReference type="SAM" id="MobiDB-lite"/>
    </source>
</evidence>
<accession>A0A2S8STH3</accession>
<feature type="compositionally biased region" description="Basic and acidic residues" evidence="1">
    <location>
        <begin position="45"/>
        <end position="79"/>
    </location>
</feature>
<keyword evidence="2" id="KW-0732">Signal</keyword>
<name>A0A2S8STH3_9BACT</name>
<dbReference type="Proteomes" id="UP000237684">
    <property type="component" value="Unassembled WGS sequence"/>
</dbReference>
<feature type="compositionally biased region" description="Polar residues" evidence="1">
    <location>
        <begin position="82"/>
        <end position="92"/>
    </location>
</feature>
<gene>
    <name evidence="3" type="ORF">B1R32_107122</name>
</gene>
<feature type="compositionally biased region" description="Low complexity" evidence="1">
    <location>
        <begin position="272"/>
        <end position="292"/>
    </location>
</feature>
<dbReference type="InParanoid" id="A0A2S8STH3"/>
<organism evidence="3 4">
    <name type="scientific">Abditibacterium utsteinense</name>
    <dbReference type="NCBI Taxonomy" id="1960156"/>
    <lineage>
        <taxon>Bacteria</taxon>
        <taxon>Pseudomonadati</taxon>
        <taxon>Abditibacteriota</taxon>
        <taxon>Abditibacteriia</taxon>
        <taxon>Abditibacteriales</taxon>
        <taxon>Abditibacteriaceae</taxon>
        <taxon>Abditibacterium</taxon>
    </lineage>
</organism>
<dbReference type="EMBL" id="NIGF01000007">
    <property type="protein sequence ID" value="PQV64097.1"/>
    <property type="molecule type" value="Genomic_DNA"/>
</dbReference>
<keyword evidence="4" id="KW-1185">Reference proteome</keyword>
<feature type="chain" id="PRO_5015542005" description="DUF4142 domain-containing protein" evidence="2">
    <location>
        <begin position="23"/>
        <end position="292"/>
    </location>
</feature>
<evidence type="ECO:0000256" key="2">
    <source>
        <dbReference type="SAM" id="SignalP"/>
    </source>
</evidence>
<dbReference type="RefSeq" id="WP_105483563.1">
    <property type="nucleotide sequence ID" value="NZ_NIGF01000007.1"/>
</dbReference>
<protein>
    <recommendedName>
        <fullName evidence="5">DUF4142 domain-containing protein</fullName>
    </recommendedName>
</protein>
<dbReference type="AlphaFoldDB" id="A0A2S8STH3"/>
<sequence>MKNTFLTFATIALLGSAQLAHAQREAPERGAKREQRQQMMQQMTPEERTQYRQQRMQERLKSATPEQRAKMEARMKERGIGSANSTNPQNAMQNGKRGNRAGRRGQNGGQNATNPAALDASRRTLMGTTGISDKATQDAIIAFINNEEKARRPLLQLAREVATSITQSAQAANPTGVAANATLQTRADNLIAANSKVSSTFDLYQSALAVDKTRHETALVGLDAKISYSAEPRLKAFLTLVGVIDSDALSLGGAPVIFTSATPRNSAAQTLAPRNPASRNAAPQPAQRAAQG</sequence>
<reference evidence="3 4" key="1">
    <citation type="journal article" date="2018" name="Syst. Appl. Microbiol.">
        <title>Abditibacterium utsteinense sp. nov., the first cultivated member of candidate phylum FBP, isolated from ice-free Antarctic soil samples.</title>
        <authorList>
            <person name="Tahon G."/>
            <person name="Tytgat B."/>
            <person name="Lebbe L."/>
            <person name="Carlier A."/>
            <person name="Willems A."/>
        </authorList>
    </citation>
    <scope>NUCLEOTIDE SEQUENCE [LARGE SCALE GENOMIC DNA]</scope>
    <source>
        <strain evidence="3 4">LMG 29911</strain>
    </source>
</reference>
<comment type="caution">
    <text evidence="3">The sequence shown here is derived from an EMBL/GenBank/DDBJ whole genome shotgun (WGS) entry which is preliminary data.</text>
</comment>
<feature type="region of interest" description="Disordered" evidence="1">
    <location>
        <begin position="22"/>
        <end position="119"/>
    </location>
</feature>
<evidence type="ECO:0000313" key="3">
    <source>
        <dbReference type="EMBL" id="PQV64097.1"/>
    </source>
</evidence>
<evidence type="ECO:0000313" key="4">
    <source>
        <dbReference type="Proteomes" id="UP000237684"/>
    </source>
</evidence>
<feature type="region of interest" description="Disordered" evidence="1">
    <location>
        <begin position="264"/>
        <end position="292"/>
    </location>
</feature>
<feature type="compositionally biased region" description="Basic and acidic residues" evidence="1">
    <location>
        <begin position="22"/>
        <end position="36"/>
    </location>
</feature>
<proteinExistence type="predicted"/>
<feature type="signal peptide" evidence="2">
    <location>
        <begin position="1"/>
        <end position="22"/>
    </location>
</feature>